<evidence type="ECO:0000313" key="2">
    <source>
        <dbReference type="EMBL" id="RDB15481.1"/>
    </source>
</evidence>
<reference evidence="2" key="1">
    <citation type="submission" date="2018-04" db="EMBL/GenBank/DDBJ databases">
        <title>Whole genome sequencing of Hypsizygus marmoreus.</title>
        <authorList>
            <person name="Choi I.-G."/>
            <person name="Min B."/>
            <person name="Kim J.-G."/>
            <person name="Kim S."/>
            <person name="Oh Y.-L."/>
            <person name="Kong W.-S."/>
            <person name="Park H."/>
            <person name="Jeong J."/>
            <person name="Song E.-S."/>
        </authorList>
    </citation>
    <scope>NUCLEOTIDE SEQUENCE [LARGE SCALE GENOMIC DNA]</scope>
    <source>
        <strain evidence="2">51987-8</strain>
    </source>
</reference>
<protein>
    <submittedName>
        <fullName evidence="2">Uncharacterized protein</fullName>
    </submittedName>
</protein>
<sequence>MICIVFVVRGQRWQLRRCQVGSGAPDHIEHRNLGRQSHEFILNDLAASFSPAQPSAFQHAPSSSPPSIDHAEYLSPFSFSLLTHWFGDSFRPRPLRRPLATRGHAESTPLSSHVIPKPPPPGI</sequence>
<proteinExistence type="predicted"/>
<dbReference type="Proteomes" id="UP000076154">
    <property type="component" value="Unassembled WGS sequence"/>
</dbReference>
<evidence type="ECO:0000256" key="1">
    <source>
        <dbReference type="SAM" id="MobiDB-lite"/>
    </source>
</evidence>
<comment type="caution">
    <text evidence="2">The sequence shown here is derived from an EMBL/GenBank/DDBJ whole genome shotgun (WGS) entry which is preliminary data.</text>
</comment>
<organism evidence="2 3">
    <name type="scientific">Hypsizygus marmoreus</name>
    <name type="common">White beech mushroom</name>
    <name type="synonym">Agaricus marmoreus</name>
    <dbReference type="NCBI Taxonomy" id="39966"/>
    <lineage>
        <taxon>Eukaryota</taxon>
        <taxon>Fungi</taxon>
        <taxon>Dikarya</taxon>
        <taxon>Basidiomycota</taxon>
        <taxon>Agaricomycotina</taxon>
        <taxon>Agaricomycetes</taxon>
        <taxon>Agaricomycetidae</taxon>
        <taxon>Agaricales</taxon>
        <taxon>Tricholomatineae</taxon>
        <taxon>Lyophyllaceae</taxon>
        <taxon>Hypsizygus</taxon>
    </lineage>
</organism>
<dbReference type="InParanoid" id="A0A369J0F4"/>
<feature type="region of interest" description="Disordered" evidence="1">
    <location>
        <begin position="96"/>
        <end position="123"/>
    </location>
</feature>
<accession>A0A369J0F4</accession>
<keyword evidence="3" id="KW-1185">Reference proteome</keyword>
<evidence type="ECO:0000313" key="3">
    <source>
        <dbReference type="Proteomes" id="UP000076154"/>
    </source>
</evidence>
<dbReference type="EMBL" id="LUEZ02000158">
    <property type="protein sequence ID" value="RDB15481.1"/>
    <property type="molecule type" value="Genomic_DNA"/>
</dbReference>
<name>A0A369J0F4_HYPMA</name>
<dbReference type="AlphaFoldDB" id="A0A369J0F4"/>
<gene>
    <name evidence="2" type="ORF">Hypma_004250</name>
</gene>